<organism evidence="1 2">
    <name type="scientific">Colletotrichum navitas</name>
    <dbReference type="NCBI Taxonomy" id="681940"/>
    <lineage>
        <taxon>Eukaryota</taxon>
        <taxon>Fungi</taxon>
        <taxon>Dikarya</taxon>
        <taxon>Ascomycota</taxon>
        <taxon>Pezizomycotina</taxon>
        <taxon>Sordariomycetes</taxon>
        <taxon>Hypocreomycetidae</taxon>
        <taxon>Glomerellales</taxon>
        <taxon>Glomerellaceae</taxon>
        <taxon>Colletotrichum</taxon>
        <taxon>Colletotrichum graminicola species complex</taxon>
    </lineage>
</organism>
<name>A0AAD8PQC9_9PEZI</name>
<accession>A0AAD8PQC9</accession>
<dbReference type="GeneID" id="85443043"/>
<dbReference type="AlphaFoldDB" id="A0AAD8PQC9"/>
<dbReference type="Proteomes" id="UP001230504">
    <property type="component" value="Unassembled WGS sequence"/>
</dbReference>
<comment type="caution">
    <text evidence="1">The sequence shown here is derived from an EMBL/GenBank/DDBJ whole genome shotgun (WGS) entry which is preliminary data.</text>
</comment>
<keyword evidence="2" id="KW-1185">Reference proteome</keyword>
<dbReference type="EMBL" id="JAHLJV010000077">
    <property type="protein sequence ID" value="KAK1574321.1"/>
    <property type="molecule type" value="Genomic_DNA"/>
</dbReference>
<sequence length="92" mass="10644">MEAIENLQFMFNYQRRMEPLPCRWHNTVQEWSSQVPKEYISLLSRCGHKALAVPAYWCALIRHVKDVLGFANAGRTLTESLDYLGPNGSHNH</sequence>
<proteinExistence type="predicted"/>
<reference evidence="1" key="1">
    <citation type="submission" date="2021-06" db="EMBL/GenBank/DDBJ databases">
        <title>Comparative genomics, transcriptomics and evolutionary studies reveal genomic signatures of adaptation to plant cell wall in hemibiotrophic fungi.</title>
        <authorList>
            <consortium name="DOE Joint Genome Institute"/>
            <person name="Baroncelli R."/>
            <person name="Diaz J.F."/>
            <person name="Benocci T."/>
            <person name="Peng M."/>
            <person name="Battaglia E."/>
            <person name="Haridas S."/>
            <person name="Andreopoulos W."/>
            <person name="Labutti K."/>
            <person name="Pangilinan J."/>
            <person name="Floch G.L."/>
            <person name="Makela M.R."/>
            <person name="Henrissat B."/>
            <person name="Grigoriev I.V."/>
            <person name="Crouch J.A."/>
            <person name="De Vries R.P."/>
            <person name="Sukno S.A."/>
            <person name="Thon M.R."/>
        </authorList>
    </citation>
    <scope>NUCLEOTIDE SEQUENCE</scope>
    <source>
        <strain evidence="1">CBS 125086</strain>
    </source>
</reference>
<evidence type="ECO:0000313" key="1">
    <source>
        <dbReference type="EMBL" id="KAK1574321.1"/>
    </source>
</evidence>
<protein>
    <submittedName>
        <fullName evidence="1">Uncharacterized protein</fullName>
    </submittedName>
</protein>
<evidence type="ECO:0000313" key="2">
    <source>
        <dbReference type="Proteomes" id="UP001230504"/>
    </source>
</evidence>
<dbReference type="RefSeq" id="XP_060409858.1">
    <property type="nucleotide sequence ID" value="XM_060558803.1"/>
</dbReference>
<gene>
    <name evidence="1" type="ORF">LY79DRAFT_566324</name>
</gene>